<sequence>MTTAITEHTSNITLLNVQLYYEWYEPNVHRSNQVFLLIHGFLSSTYSFRYLIPLLAKTHTVISIDLPGFGKSEKSTSFRYSYKNYSQLIIDFITAFSLKHVVLIGHSMGGQIALRTAKIAPALIERCVLIGGSAYLKRAKKAVIYSSYLPFVSFFIKKWFKKNDVKENLLTVVYNKSIVNENLIKEYGEPLQHKRFLDCMIRLLRHREGDLLSEEMQSIATPCLLVWGKHDKVIPLTTAHNLLTDLPNAKLVVYEDAGHLVSEEQPEKLAKDILEFLNE</sequence>
<keyword evidence="3" id="KW-1185">Reference proteome</keyword>
<feature type="domain" description="AB hydrolase-1" evidence="1">
    <location>
        <begin position="35"/>
        <end position="271"/>
    </location>
</feature>
<dbReference type="Pfam" id="PF12697">
    <property type="entry name" value="Abhydrolase_6"/>
    <property type="match status" value="1"/>
</dbReference>
<accession>A0A2U1JS58</accession>
<comment type="caution">
    <text evidence="2">The sequence shown here is derived from an EMBL/GenBank/DDBJ whole genome shotgun (WGS) entry which is preliminary data.</text>
</comment>
<dbReference type="EMBL" id="QCZG01000042">
    <property type="protein sequence ID" value="PWA08046.1"/>
    <property type="molecule type" value="Genomic_DNA"/>
</dbReference>
<dbReference type="InterPro" id="IPR000639">
    <property type="entry name" value="Epox_hydrolase-like"/>
</dbReference>
<organism evidence="2 3">
    <name type="scientific">Pueribacillus theae</name>
    <dbReference type="NCBI Taxonomy" id="2171751"/>
    <lineage>
        <taxon>Bacteria</taxon>
        <taxon>Bacillati</taxon>
        <taxon>Bacillota</taxon>
        <taxon>Bacilli</taxon>
        <taxon>Bacillales</taxon>
        <taxon>Bacillaceae</taxon>
        <taxon>Pueribacillus</taxon>
    </lineage>
</organism>
<protein>
    <submittedName>
        <fullName evidence="2">Alpha/beta hydrolase</fullName>
    </submittedName>
</protein>
<name>A0A2U1JS58_9BACI</name>
<evidence type="ECO:0000259" key="1">
    <source>
        <dbReference type="Pfam" id="PF12697"/>
    </source>
</evidence>
<dbReference type="PANTHER" id="PTHR46438">
    <property type="entry name" value="ALPHA/BETA-HYDROLASES SUPERFAMILY PROTEIN"/>
    <property type="match status" value="1"/>
</dbReference>
<evidence type="ECO:0000313" key="3">
    <source>
        <dbReference type="Proteomes" id="UP000245998"/>
    </source>
</evidence>
<dbReference type="RefSeq" id="WP_116555837.1">
    <property type="nucleotide sequence ID" value="NZ_QCZG01000042.1"/>
</dbReference>
<dbReference type="PANTHER" id="PTHR46438:SF11">
    <property type="entry name" value="LIPASE-RELATED"/>
    <property type="match status" value="1"/>
</dbReference>
<dbReference type="PRINTS" id="PR00412">
    <property type="entry name" value="EPOXHYDRLASE"/>
</dbReference>
<keyword evidence="2" id="KW-0378">Hydrolase</keyword>
<proteinExistence type="predicted"/>
<reference evidence="2 3" key="1">
    <citation type="submission" date="2018-04" db="EMBL/GenBank/DDBJ databases">
        <title>Camelliibacillus theae gen. nov., sp. nov., isolated from Pu'er tea.</title>
        <authorList>
            <person name="Niu L."/>
        </authorList>
    </citation>
    <scope>NUCLEOTIDE SEQUENCE [LARGE SCALE GENOMIC DNA]</scope>
    <source>
        <strain evidence="2 3">T8</strain>
    </source>
</reference>
<dbReference type="GO" id="GO:0016787">
    <property type="term" value="F:hydrolase activity"/>
    <property type="evidence" value="ECO:0007669"/>
    <property type="project" value="UniProtKB-KW"/>
</dbReference>
<dbReference type="InterPro" id="IPR000073">
    <property type="entry name" value="AB_hydrolase_1"/>
</dbReference>
<dbReference type="OrthoDB" id="9797695at2"/>
<dbReference type="Proteomes" id="UP000245998">
    <property type="component" value="Unassembled WGS sequence"/>
</dbReference>
<dbReference type="PRINTS" id="PR00111">
    <property type="entry name" value="ABHYDROLASE"/>
</dbReference>
<dbReference type="Gene3D" id="3.40.50.1820">
    <property type="entry name" value="alpha/beta hydrolase"/>
    <property type="match status" value="1"/>
</dbReference>
<dbReference type="AlphaFoldDB" id="A0A2U1JS58"/>
<gene>
    <name evidence="2" type="ORF">DCC39_15640</name>
</gene>
<dbReference type="SUPFAM" id="SSF53474">
    <property type="entry name" value="alpha/beta-Hydrolases"/>
    <property type="match status" value="1"/>
</dbReference>
<evidence type="ECO:0000313" key="2">
    <source>
        <dbReference type="EMBL" id="PWA08046.1"/>
    </source>
</evidence>
<dbReference type="InterPro" id="IPR029058">
    <property type="entry name" value="AB_hydrolase_fold"/>
</dbReference>